<dbReference type="EMBL" id="FRXN01000003">
    <property type="protein sequence ID" value="SHO62534.1"/>
    <property type="molecule type" value="Genomic_DNA"/>
</dbReference>
<dbReference type="SMART" id="SM00530">
    <property type="entry name" value="HTH_XRE"/>
    <property type="match status" value="1"/>
</dbReference>
<dbReference type="Gene3D" id="1.10.260.40">
    <property type="entry name" value="lambda repressor-like DNA-binding domains"/>
    <property type="match status" value="1"/>
</dbReference>
<feature type="domain" description="HTH cro/C1-type" evidence="2">
    <location>
        <begin position="15"/>
        <end position="69"/>
    </location>
</feature>
<dbReference type="InterPro" id="IPR010982">
    <property type="entry name" value="Lambda_DNA-bd_dom_sf"/>
</dbReference>
<dbReference type="PROSITE" id="PS50943">
    <property type="entry name" value="HTH_CROC1"/>
    <property type="match status" value="1"/>
</dbReference>
<dbReference type="Proteomes" id="UP000184609">
    <property type="component" value="Unassembled WGS sequence"/>
</dbReference>
<dbReference type="SUPFAM" id="SSF47413">
    <property type="entry name" value="lambda repressor-like DNA-binding domains"/>
    <property type="match status" value="1"/>
</dbReference>
<sequence length="194" mass="21923">MENSNYLTSYIGGKIKDLRKSRNLKLGDLSDLSGISIAMLSKIENGRIYPTIPSLIQVLQALNADLNEFFSDLKEDPNSPEYILIKRSDYKSIKKEEESIGFDYELILNRKIEKSSLEISLLTISKSSKRDRVSTEGLEYLYVIKGSLNFELGDTSISLEENDSLFFNGKIPHVPVGTSQSDVILLVIYFIEIN</sequence>
<evidence type="ECO:0000313" key="3">
    <source>
        <dbReference type="EMBL" id="SHO62534.1"/>
    </source>
</evidence>
<dbReference type="InterPro" id="IPR014710">
    <property type="entry name" value="RmlC-like_jellyroll"/>
</dbReference>
<name>A0A1M7ZCC5_9BACT</name>
<dbReference type="PANTHER" id="PTHR46797">
    <property type="entry name" value="HTH-TYPE TRANSCRIPTIONAL REGULATOR"/>
    <property type="match status" value="1"/>
</dbReference>
<dbReference type="InterPro" id="IPR011051">
    <property type="entry name" value="RmlC_Cupin_sf"/>
</dbReference>
<dbReference type="SUPFAM" id="SSF51182">
    <property type="entry name" value="RmlC-like cupins"/>
    <property type="match status" value="1"/>
</dbReference>
<dbReference type="CDD" id="cd00093">
    <property type="entry name" value="HTH_XRE"/>
    <property type="match status" value="1"/>
</dbReference>
<dbReference type="AlphaFoldDB" id="A0A1M7ZCC5"/>
<dbReference type="Pfam" id="PF07883">
    <property type="entry name" value="Cupin_2"/>
    <property type="match status" value="1"/>
</dbReference>
<dbReference type="GO" id="GO:0003700">
    <property type="term" value="F:DNA-binding transcription factor activity"/>
    <property type="evidence" value="ECO:0007669"/>
    <property type="project" value="TreeGrafter"/>
</dbReference>
<evidence type="ECO:0000259" key="2">
    <source>
        <dbReference type="PROSITE" id="PS50943"/>
    </source>
</evidence>
<dbReference type="Pfam" id="PF01381">
    <property type="entry name" value="HTH_3"/>
    <property type="match status" value="1"/>
</dbReference>
<accession>A0A1M7ZCC5</accession>
<dbReference type="Gene3D" id="2.60.120.10">
    <property type="entry name" value="Jelly Rolls"/>
    <property type="match status" value="1"/>
</dbReference>
<protein>
    <submittedName>
        <fullName evidence="3">Transcriptional regulator, XRE family with cupin sensor</fullName>
    </submittedName>
</protein>
<dbReference type="STRING" id="1073327.SAMN04488108_2141"/>
<keyword evidence="1" id="KW-0238">DNA-binding</keyword>
<keyword evidence="4" id="KW-1185">Reference proteome</keyword>
<dbReference type="InterPro" id="IPR001387">
    <property type="entry name" value="Cro/C1-type_HTH"/>
</dbReference>
<dbReference type="GO" id="GO:0005829">
    <property type="term" value="C:cytosol"/>
    <property type="evidence" value="ECO:0007669"/>
    <property type="project" value="TreeGrafter"/>
</dbReference>
<proteinExistence type="predicted"/>
<dbReference type="InterPro" id="IPR013096">
    <property type="entry name" value="Cupin_2"/>
</dbReference>
<dbReference type="RefSeq" id="WP_073571807.1">
    <property type="nucleotide sequence ID" value="NZ_FRXN01000003.1"/>
</dbReference>
<dbReference type="InterPro" id="IPR050807">
    <property type="entry name" value="TransReg_Diox_bact_type"/>
</dbReference>
<dbReference type="OrthoDB" id="9805356at2"/>
<gene>
    <name evidence="3" type="ORF">SAMN04488108_2141</name>
</gene>
<reference evidence="4" key="1">
    <citation type="submission" date="2016-12" db="EMBL/GenBank/DDBJ databases">
        <authorList>
            <person name="Varghese N."/>
            <person name="Submissions S."/>
        </authorList>
    </citation>
    <scope>NUCLEOTIDE SEQUENCE [LARGE SCALE GENOMIC DNA]</scope>
    <source>
        <strain evidence="4">DSM 25035</strain>
    </source>
</reference>
<organism evidence="3 4">
    <name type="scientific">Algoriphagus zhangzhouensis</name>
    <dbReference type="NCBI Taxonomy" id="1073327"/>
    <lineage>
        <taxon>Bacteria</taxon>
        <taxon>Pseudomonadati</taxon>
        <taxon>Bacteroidota</taxon>
        <taxon>Cytophagia</taxon>
        <taxon>Cytophagales</taxon>
        <taxon>Cyclobacteriaceae</taxon>
        <taxon>Algoriphagus</taxon>
    </lineage>
</organism>
<evidence type="ECO:0000313" key="4">
    <source>
        <dbReference type="Proteomes" id="UP000184609"/>
    </source>
</evidence>
<dbReference type="GO" id="GO:0003677">
    <property type="term" value="F:DNA binding"/>
    <property type="evidence" value="ECO:0007669"/>
    <property type="project" value="UniProtKB-KW"/>
</dbReference>
<dbReference type="PANTHER" id="PTHR46797:SF1">
    <property type="entry name" value="METHYLPHOSPHONATE SYNTHASE"/>
    <property type="match status" value="1"/>
</dbReference>
<evidence type="ECO:0000256" key="1">
    <source>
        <dbReference type="ARBA" id="ARBA00023125"/>
    </source>
</evidence>
<dbReference type="CDD" id="cd02209">
    <property type="entry name" value="cupin_XRE_C"/>
    <property type="match status" value="1"/>
</dbReference>